<proteinExistence type="predicted"/>
<reference evidence="3" key="1">
    <citation type="submission" date="2020-03" db="EMBL/GenBank/DDBJ databases">
        <title>The deep terrestrial virosphere.</title>
        <authorList>
            <person name="Holmfeldt K."/>
            <person name="Nilsson E."/>
            <person name="Simone D."/>
            <person name="Lopez-Fernandez M."/>
            <person name="Wu X."/>
            <person name="de Brujin I."/>
            <person name="Lundin D."/>
            <person name="Andersson A."/>
            <person name="Bertilsson S."/>
            <person name="Dopson M."/>
        </authorList>
    </citation>
    <scope>NUCLEOTIDE SEQUENCE</scope>
    <source>
        <strain evidence="3">MM415A02747</strain>
    </source>
</reference>
<dbReference type="EMBL" id="MT141954">
    <property type="protein sequence ID" value="QJA72480.1"/>
    <property type="molecule type" value="Genomic_DNA"/>
</dbReference>
<organism evidence="3">
    <name type="scientific">viral metagenome</name>
    <dbReference type="NCBI Taxonomy" id="1070528"/>
    <lineage>
        <taxon>unclassified sequences</taxon>
        <taxon>metagenomes</taxon>
        <taxon>organismal metagenomes</taxon>
    </lineage>
</organism>
<evidence type="ECO:0000259" key="2">
    <source>
        <dbReference type="PROSITE" id="PS50157"/>
    </source>
</evidence>
<feature type="domain" description="C2H2-type" evidence="2">
    <location>
        <begin position="5"/>
        <end position="34"/>
    </location>
</feature>
<dbReference type="PROSITE" id="PS00028">
    <property type="entry name" value="ZINC_FINGER_C2H2_1"/>
    <property type="match status" value="1"/>
</dbReference>
<dbReference type="PROSITE" id="PS50157">
    <property type="entry name" value="ZINC_FINGER_C2H2_2"/>
    <property type="match status" value="1"/>
</dbReference>
<dbReference type="SMART" id="SM00355">
    <property type="entry name" value="ZnF_C2H2"/>
    <property type="match status" value="1"/>
</dbReference>
<feature type="region of interest" description="Disordered" evidence="1">
    <location>
        <begin position="138"/>
        <end position="178"/>
    </location>
</feature>
<name>A0A6M3JRF4_9ZZZZ</name>
<dbReference type="InterPro" id="IPR013087">
    <property type="entry name" value="Znf_C2H2_type"/>
</dbReference>
<sequence>MEDKFTCEHEGCGAEFDTKAQLTGHMMHHKRGRGEKSRKERIPLGSLRKKLSAREIPGKKTRWMNDNWRKYPTRIQDALDGGYGFVSRGGQIIGDGPVDGNTDLGSRVSKVVGSNSDGTPITSYLMAIDNDLYEEDQAEKQKGVNETDERIKKGTNKNTLGQYGYTAGIQYNPETPGR</sequence>
<accession>A0A6M3JRF4</accession>
<gene>
    <name evidence="3" type="ORF">MM415A02747_0006</name>
</gene>
<dbReference type="AlphaFoldDB" id="A0A6M3JRF4"/>
<protein>
    <recommendedName>
        <fullName evidence="2">C2H2-type domain-containing protein</fullName>
    </recommendedName>
</protein>
<feature type="compositionally biased region" description="Basic and acidic residues" evidence="1">
    <location>
        <begin position="138"/>
        <end position="152"/>
    </location>
</feature>
<evidence type="ECO:0000256" key="1">
    <source>
        <dbReference type="SAM" id="MobiDB-lite"/>
    </source>
</evidence>
<evidence type="ECO:0000313" key="3">
    <source>
        <dbReference type="EMBL" id="QJA72480.1"/>
    </source>
</evidence>